<feature type="region of interest" description="Disordered" evidence="1">
    <location>
        <begin position="111"/>
        <end position="266"/>
    </location>
</feature>
<feature type="compositionally biased region" description="Polar residues" evidence="1">
    <location>
        <begin position="1094"/>
        <end position="1115"/>
    </location>
</feature>
<feature type="compositionally biased region" description="Low complexity" evidence="1">
    <location>
        <begin position="692"/>
        <end position="701"/>
    </location>
</feature>
<evidence type="ECO:0000313" key="2">
    <source>
        <dbReference type="EMBL" id="KAK7053234.1"/>
    </source>
</evidence>
<feature type="compositionally biased region" description="Basic and acidic residues" evidence="1">
    <location>
        <begin position="392"/>
        <end position="429"/>
    </location>
</feature>
<protein>
    <submittedName>
        <fullName evidence="2">Uncharacterized protein</fullName>
    </submittedName>
</protein>
<organism evidence="2 3">
    <name type="scientific">Paramarasmius palmivorus</name>
    <dbReference type="NCBI Taxonomy" id="297713"/>
    <lineage>
        <taxon>Eukaryota</taxon>
        <taxon>Fungi</taxon>
        <taxon>Dikarya</taxon>
        <taxon>Basidiomycota</taxon>
        <taxon>Agaricomycotina</taxon>
        <taxon>Agaricomycetes</taxon>
        <taxon>Agaricomycetidae</taxon>
        <taxon>Agaricales</taxon>
        <taxon>Marasmiineae</taxon>
        <taxon>Marasmiaceae</taxon>
        <taxon>Paramarasmius</taxon>
    </lineage>
</organism>
<comment type="caution">
    <text evidence="2">The sequence shown here is derived from an EMBL/GenBank/DDBJ whole genome shotgun (WGS) entry which is preliminary data.</text>
</comment>
<feature type="region of interest" description="Disordered" evidence="1">
    <location>
        <begin position="369"/>
        <end position="512"/>
    </location>
</feature>
<feature type="compositionally biased region" description="Polar residues" evidence="1">
    <location>
        <begin position="451"/>
        <end position="477"/>
    </location>
</feature>
<feature type="compositionally biased region" description="Polar residues" evidence="1">
    <location>
        <begin position="377"/>
        <end position="390"/>
    </location>
</feature>
<feature type="region of interest" description="Disordered" evidence="1">
    <location>
        <begin position="38"/>
        <end position="75"/>
    </location>
</feature>
<feature type="compositionally biased region" description="Polar residues" evidence="1">
    <location>
        <begin position="45"/>
        <end position="55"/>
    </location>
</feature>
<evidence type="ECO:0000313" key="3">
    <source>
        <dbReference type="Proteomes" id="UP001383192"/>
    </source>
</evidence>
<gene>
    <name evidence="2" type="ORF">VNI00_003859</name>
</gene>
<proteinExistence type="predicted"/>
<evidence type="ECO:0000256" key="1">
    <source>
        <dbReference type="SAM" id="MobiDB-lite"/>
    </source>
</evidence>
<sequence length="1481" mass="165311">MSAPTSESPPTTDRNRYRSAQEYKEVLARVYEAWNTARKKANKMRGTTSSLNTQLKKSDKKKKRTPDEEQAREDLRHRYAEALEELKSAELEEKMKKAELMDVENNKYIAVEETPAPQDDVKDTPIQAQHNNVTVQKPSKKKVPDGFVDLDASESELSELPDDDGDEANNGAAVTNTVPDGKKRKAAKETDDDVPGENTVSGPSRKKAKGTATETPQLRAGTRRSTRVQQQREVLVGQSDAPAPVKRAVRAKKPAEGASKAVNPTQQCRLPSQATRNTIKTGPALNEQLEALHIIPSRGSENDIAETSTQIMLVPNQVVKQSVEAKTDNSGIHNVPSEDDSLHSGQTRMSHIVSGDHERASGIAQSVPGVVDDHSNARSQRTLEISTQETGVDERGIDEKGVDENDEKGVDGRGVDERGVDEVDARERTTQLQSQVENVAVLPVENPATAAGSTQMPGPPQVDNSHSSADSPNTPDDPTQAMGVDETNSGDGTLGTSLEDPAAVARSAQTAPEPPQVVENHSVQCSFDLVISGQGNAGRLSDTVPIAQGSHPGNLNVPPVSIPGQMETVDNVQHNTFNMQHSDLPQGYRGQEDTGGIPMSGLGPSAGDSQSTHGTNAMSTEMIWWDNPQEFMTNSSGNHDAGSQFMMPVPGILVGDVYFPSGYESFSGNIHHAEYPKTEQLQDSKSEMNIWETSETSETTSHAQGQSKQELPQVSQPDLKLGATSEASLNTQVVPENTTEMSSADINLDSAAMFSRWLTNGFCLEGKQRRNRALEEAFLDAQGDHDDDEFAPQVETVEDRKYKQRDNESLEAWNARMRDALHRVIHTKFLPNANNPIAQYIPYPLRKWARANAQNLVECGKICPELTLMILTTREKMVRCITHHFNDKSGDKTDEAERIPLWVQKLFKSAYTDTDETSLPSEEELQDLEKLLERVRDPKKKAEILRLREQEDEVHLQIHGITGIPTRKVSRGELLSGFFHCGCSMINAIKGFYLWKILQIYSPVLDISEGFKRGKPTTRTRQFLIQAYEQESHLDILEMFDYELKNVLGQWQYVKVTEEDRLKKQASRIMKKLSVAQANRTPQPVESEDGRTLVTVQPKSTSKTASESDQTTTSAVAPPDANSAPAPLKNISDVWAKIITDILRQEGSRKNTQFLLIHKAWNPLLHSTFYREIMITRSKSLRSLNRTLILYPIRARYVRTLWVCFGFLSSPWPTVCDGAFPANYHSQRFLAVGPSSKSLSEKDLLPFKTLLTRLAPFITRLSVSIYDSIPGLRERLLEHHYSRLHELILPIQLFYPTSEEEADALNDMLPALRKLRLVYDVYSPVDEVAITHQDFTWLTNVTHLYLSYAATAMQTQIDDSVPSLAVPPGVQVVVLEVLDADGIPFELEGIVHWNVHPSVILIIQEQYSELSKDLKAIYPVGDWRHDHVTDLVVWVEESDVCYESVWEIAEKKVKERWKMFRKTLSVDRQKFVEFYGFSFVM</sequence>
<feature type="compositionally biased region" description="Polar residues" evidence="1">
    <location>
        <begin position="1"/>
        <end position="12"/>
    </location>
</feature>
<dbReference type="EMBL" id="JAYKXP010000010">
    <property type="protein sequence ID" value="KAK7053234.1"/>
    <property type="molecule type" value="Genomic_DNA"/>
</dbReference>
<feature type="compositionally biased region" description="Polar residues" evidence="1">
    <location>
        <begin position="126"/>
        <end position="137"/>
    </location>
</feature>
<feature type="compositionally biased region" description="Basic and acidic residues" evidence="1">
    <location>
        <begin position="65"/>
        <end position="75"/>
    </location>
</feature>
<feature type="compositionally biased region" description="Polar residues" evidence="1">
    <location>
        <begin position="486"/>
        <end position="496"/>
    </location>
</feature>
<feature type="compositionally biased region" description="Acidic residues" evidence="1">
    <location>
        <begin position="151"/>
        <end position="167"/>
    </location>
</feature>
<feature type="region of interest" description="Disordered" evidence="1">
    <location>
        <begin position="1077"/>
        <end position="1124"/>
    </location>
</feature>
<name>A0AAW0DLD3_9AGAR</name>
<feature type="region of interest" description="Disordered" evidence="1">
    <location>
        <begin position="692"/>
        <end position="717"/>
    </location>
</feature>
<dbReference type="Proteomes" id="UP001383192">
    <property type="component" value="Unassembled WGS sequence"/>
</dbReference>
<feature type="region of interest" description="Disordered" evidence="1">
    <location>
        <begin position="1"/>
        <end position="20"/>
    </location>
</feature>
<feature type="compositionally biased region" description="Polar residues" evidence="1">
    <location>
        <begin position="702"/>
        <end position="716"/>
    </location>
</feature>
<keyword evidence="3" id="KW-1185">Reference proteome</keyword>
<accession>A0AAW0DLD3</accession>
<reference evidence="2 3" key="1">
    <citation type="submission" date="2024-01" db="EMBL/GenBank/DDBJ databases">
        <title>A draft genome for a cacao thread blight-causing isolate of Paramarasmius palmivorus.</title>
        <authorList>
            <person name="Baruah I.K."/>
            <person name="Bukari Y."/>
            <person name="Amoako-Attah I."/>
            <person name="Meinhardt L.W."/>
            <person name="Bailey B.A."/>
            <person name="Cohen S.P."/>
        </authorList>
    </citation>
    <scope>NUCLEOTIDE SEQUENCE [LARGE SCALE GENOMIC DNA]</scope>
    <source>
        <strain evidence="2 3">GH-12</strain>
    </source>
</reference>